<accession>E9GK97</accession>
<dbReference type="InParanoid" id="E9GK97"/>
<organism evidence="1 2">
    <name type="scientific">Daphnia pulex</name>
    <name type="common">Water flea</name>
    <dbReference type="NCBI Taxonomy" id="6669"/>
    <lineage>
        <taxon>Eukaryota</taxon>
        <taxon>Metazoa</taxon>
        <taxon>Ecdysozoa</taxon>
        <taxon>Arthropoda</taxon>
        <taxon>Crustacea</taxon>
        <taxon>Branchiopoda</taxon>
        <taxon>Diplostraca</taxon>
        <taxon>Cladocera</taxon>
        <taxon>Anomopoda</taxon>
        <taxon>Daphniidae</taxon>
        <taxon>Daphnia</taxon>
    </lineage>
</organism>
<dbReference type="Gene3D" id="2.30.30.140">
    <property type="match status" value="1"/>
</dbReference>
<dbReference type="CDD" id="cd04508">
    <property type="entry name" value="Tudor_SF"/>
    <property type="match status" value="1"/>
</dbReference>
<dbReference type="eggNOG" id="ENOG502QXFF">
    <property type="taxonomic scope" value="Eukaryota"/>
</dbReference>
<proteinExistence type="predicted"/>
<dbReference type="HOGENOM" id="CLU_633492_0_0_1"/>
<sequence length="433" mass="49574">MPIAHLFKDKLVCDIDNQDCMMETIKFQQWESTDRTALAVSELPTDDFLRKLVDMISDLTRHHFVAKKQGKYCRDLKETLKPNECLLQGDYSQKYSMTVQEATQGMFFNAPRQATLHPFLAYLNINGKIVPHSMCVFSDCLNHDAVSVNAFLKPVLQHIKIISPSIDTIKYFSDGAVGQYKNCKNFVNLLRHEEDFNIKYAEWNFFSNSHGKGPCDGIGGTIKRLAYRHSLQGGDIQTPFALFLWAEQQIENLKMFYVSSEDVNGNQKRLEGRLCEARTLTGTQSFHRFVPSLTSKYHMDAYDISENENFKTFQILPIPDPCTSVEFNSISVGKHVACLYSEDGRWYLAIVLEKNKEEQEFLLQFYKPPGESASIRGFKSTTNSKDQAWIPCVDVLKNIDSLEKTSRSGRTFKLSPTEYAQVSKLFTKKMQDS</sequence>
<dbReference type="PANTHER" id="PTHR46601:SF1">
    <property type="entry name" value="ADF-H DOMAIN-CONTAINING PROTEIN"/>
    <property type="match status" value="1"/>
</dbReference>
<dbReference type="OrthoDB" id="10043418at2759"/>
<dbReference type="Proteomes" id="UP000000305">
    <property type="component" value="Unassembled WGS sequence"/>
</dbReference>
<reference evidence="1 2" key="1">
    <citation type="journal article" date="2011" name="Science">
        <title>The ecoresponsive genome of Daphnia pulex.</title>
        <authorList>
            <person name="Colbourne J.K."/>
            <person name="Pfrender M.E."/>
            <person name="Gilbert D."/>
            <person name="Thomas W.K."/>
            <person name="Tucker A."/>
            <person name="Oakley T.H."/>
            <person name="Tokishita S."/>
            <person name="Aerts A."/>
            <person name="Arnold G.J."/>
            <person name="Basu M.K."/>
            <person name="Bauer D.J."/>
            <person name="Caceres C.E."/>
            <person name="Carmel L."/>
            <person name="Casola C."/>
            <person name="Choi J.H."/>
            <person name="Detter J.C."/>
            <person name="Dong Q."/>
            <person name="Dusheyko S."/>
            <person name="Eads B.D."/>
            <person name="Frohlich T."/>
            <person name="Geiler-Samerotte K.A."/>
            <person name="Gerlach D."/>
            <person name="Hatcher P."/>
            <person name="Jogdeo S."/>
            <person name="Krijgsveld J."/>
            <person name="Kriventseva E.V."/>
            <person name="Kultz D."/>
            <person name="Laforsch C."/>
            <person name="Lindquist E."/>
            <person name="Lopez J."/>
            <person name="Manak J.R."/>
            <person name="Muller J."/>
            <person name="Pangilinan J."/>
            <person name="Patwardhan R.P."/>
            <person name="Pitluck S."/>
            <person name="Pritham E.J."/>
            <person name="Rechtsteiner A."/>
            <person name="Rho M."/>
            <person name="Rogozin I.B."/>
            <person name="Sakarya O."/>
            <person name="Salamov A."/>
            <person name="Schaack S."/>
            <person name="Shapiro H."/>
            <person name="Shiga Y."/>
            <person name="Skalitzky C."/>
            <person name="Smith Z."/>
            <person name="Souvorov A."/>
            <person name="Sung W."/>
            <person name="Tang Z."/>
            <person name="Tsuchiya D."/>
            <person name="Tu H."/>
            <person name="Vos H."/>
            <person name="Wang M."/>
            <person name="Wolf Y.I."/>
            <person name="Yamagata H."/>
            <person name="Yamada T."/>
            <person name="Ye Y."/>
            <person name="Shaw J.R."/>
            <person name="Andrews J."/>
            <person name="Crease T.J."/>
            <person name="Tang H."/>
            <person name="Lucas S.M."/>
            <person name="Robertson H.M."/>
            <person name="Bork P."/>
            <person name="Koonin E.V."/>
            <person name="Zdobnov E.M."/>
            <person name="Grigoriev I.V."/>
            <person name="Lynch M."/>
            <person name="Boore J.L."/>
        </authorList>
    </citation>
    <scope>NUCLEOTIDE SEQUENCE [LARGE SCALE GENOMIC DNA]</scope>
</reference>
<evidence type="ECO:0008006" key="3">
    <source>
        <dbReference type="Google" id="ProtNLM"/>
    </source>
</evidence>
<dbReference type="PhylomeDB" id="E9GK97"/>
<gene>
    <name evidence="1" type="ORF">DAPPUDRAFT_103786</name>
</gene>
<dbReference type="OMA" id="WMDFAEN"/>
<dbReference type="AlphaFoldDB" id="E9GK97"/>
<keyword evidence="2" id="KW-1185">Reference proteome</keyword>
<dbReference type="KEGG" id="dpx:DAPPUDRAFT_103786"/>
<dbReference type="PANTHER" id="PTHR46601">
    <property type="entry name" value="ULP_PROTEASE DOMAIN-CONTAINING PROTEIN"/>
    <property type="match status" value="1"/>
</dbReference>
<name>E9GK97_DAPPU</name>
<evidence type="ECO:0000313" key="2">
    <source>
        <dbReference type="Proteomes" id="UP000000305"/>
    </source>
</evidence>
<protein>
    <recommendedName>
        <fullName evidence="3">Tudor domain-containing protein</fullName>
    </recommendedName>
</protein>
<dbReference type="EMBL" id="GL732549">
    <property type="protein sequence ID" value="EFX79949.1"/>
    <property type="molecule type" value="Genomic_DNA"/>
</dbReference>
<evidence type="ECO:0000313" key="1">
    <source>
        <dbReference type="EMBL" id="EFX79949.1"/>
    </source>
</evidence>